<evidence type="ECO:0000256" key="6">
    <source>
        <dbReference type="ARBA" id="ARBA00023244"/>
    </source>
</evidence>
<dbReference type="PROSITE" id="PS00533">
    <property type="entry name" value="PORPHOBILINOGEN_DEAM"/>
    <property type="match status" value="1"/>
</dbReference>
<evidence type="ECO:0000256" key="5">
    <source>
        <dbReference type="ARBA" id="ARBA00022679"/>
    </source>
</evidence>
<dbReference type="PRINTS" id="PR00151">
    <property type="entry name" value="PORPHBDMNASE"/>
</dbReference>
<dbReference type="SUPFAM" id="SSF53850">
    <property type="entry name" value="Periplasmic binding protein-like II"/>
    <property type="match status" value="1"/>
</dbReference>
<evidence type="ECO:0000313" key="10">
    <source>
        <dbReference type="EMBL" id="KAJ1526132.1"/>
    </source>
</evidence>
<dbReference type="GO" id="GO:0004418">
    <property type="term" value="F:hydroxymethylbilane synthase activity"/>
    <property type="evidence" value="ECO:0007669"/>
    <property type="project" value="UniProtKB-EC"/>
</dbReference>
<dbReference type="InterPro" id="IPR036803">
    <property type="entry name" value="Porphobilinogen_deaminase_C_sf"/>
</dbReference>
<dbReference type="CDD" id="cd13645">
    <property type="entry name" value="PBP2_HuPBGD_like"/>
    <property type="match status" value="1"/>
</dbReference>
<name>A0AAV7XNX6_9NEOP</name>
<evidence type="ECO:0000256" key="7">
    <source>
        <dbReference type="ARBA" id="ARBA00033064"/>
    </source>
</evidence>
<dbReference type="AlphaFoldDB" id="A0AAV7XNX6"/>
<dbReference type="FunFam" id="3.40.190.10:FF:000005">
    <property type="entry name" value="Porphobilinogen deaminase"/>
    <property type="match status" value="1"/>
</dbReference>
<comment type="similarity">
    <text evidence="3">Belongs to the HMBS family.</text>
</comment>
<accession>A0AAV7XNX6</accession>
<dbReference type="Proteomes" id="UP001075354">
    <property type="component" value="Chromosome 7"/>
</dbReference>
<reference evidence="10" key="1">
    <citation type="submission" date="2022-12" db="EMBL/GenBank/DDBJ databases">
        <title>Chromosome-level genome assembly of the bean flower thrips Megalurothrips usitatus.</title>
        <authorList>
            <person name="Ma L."/>
            <person name="Liu Q."/>
            <person name="Li H."/>
            <person name="Cai W."/>
        </authorList>
    </citation>
    <scope>NUCLEOTIDE SEQUENCE</scope>
    <source>
        <strain evidence="10">Cailab_2022a</strain>
    </source>
</reference>
<gene>
    <name evidence="10" type="ORF">ONE63_009294</name>
</gene>
<dbReference type="InterPro" id="IPR022417">
    <property type="entry name" value="Porphobilin_deaminase_N"/>
</dbReference>
<comment type="pathway">
    <text evidence="2">Porphyrin-containing compound metabolism; protoporphyrin-IX biosynthesis; coproporphyrinogen-III from 5-aminolevulinate: step 2/4.</text>
</comment>
<feature type="domain" description="Porphobilinogen deaminase C-terminal" evidence="9">
    <location>
        <begin position="240"/>
        <end position="291"/>
    </location>
</feature>
<dbReference type="InterPro" id="IPR000860">
    <property type="entry name" value="HemC"/>
</dbReference>
<comment type="cofactor">
    <cofactor evidence="1">
        <name>dipyrromethane</name>
        <dbReference type="ChEBI" id="CHEBI:60342"/>
    </cofactor>
</comment>
<dbReference type="EC" id="2.5.1.61" evidence="4"/>
<keyword evidence="5" id="KW-0808">Transferase</keyword>
<dbReference type="InterPro" id="IPR022418">
    <property type="entry name" value="Porphobilinogen_deaminase_C"/>
</dbReference>
<protein>
    <recommendedName>
        <fullName evidence="4">hydroxymethylbilane synthase</fullName>
        <ecNumber evidence="4">2.5.1.61</ecNumber>
    </recommendedName>
    <alternativeName>
        <fullName evidence="7">Hydroxymethylbilane synthase</fullName>
    </alternativeName>
</protein>
<evidence type="ECO:0000313" key="11">
    <source>
        <dbReference type="Proteomes" id="UP001075354"/>
    </source>
</evidence>
<dbReference type="PIRSF" id="PIRSF001438">
    <property type="entry name" value="4pyrrol_synth_OHMeBilane_synth"/>
    <property type="match status" value="1"/>
</dbReference>
<dbReference type="EMBL" id="JAPTSV010000007">
    <property type="protein sequence ID" value="KAJ1526132.1"/>
    <property type="molecule type" value="Genomic_DNA"/>
</dbReference>
<dbReference type="GO" id="GO:0006783">
    <property type="term" value="P:heme biosynthetic process"/>
    <property type="evidence" value="ECO:0007669"/>
    <property type="project" value="TreeGrafter"/>
</dbReference>
<sequence>MTETSARVDAGELEKIVVGSRNSKLALVQTNHVMQLLEKNHPDKKFDLVSMSTTGDKILDKALPKIGEKSLFTKELEIALEDRTIHLVVHSLKDLPTTLPDGLVIGAVLEREDPRDALVLRKDIEVDGMDALPANSAIGTSSLRRRAQLLAKHQHLSIENIRGNLNTRLRKLDEDNLYSGIILAMAGLKRMGWESRISKVLPGSEMMYAVGQGALAVECVEEDVETLQILRPLHHKETALLVIAERSFLCSLGGGCSAPVGVESKICNDGKTLELEGGVWSLNGEKTLRKKLTCCLESNVLSEPPKKKAAHSQHAVFCGIVSPPCDTEEYRAAYQLGKDLAQALVKEGASSIMEEARKANEQS</sequence>
<dbReference type="Gene3D" id="3.40.190.10">
    <property type="entry name" value="Periplasmic binding protein-like II"/>
    <property type="match status" value="2"/>
</dbReference>
<keyword evidence="11" id="KW-1185">Reference proteome</keyword>
<evidence type="ECO:0000259" key="8">
    <source>
        <dbReference type="Pfam" id="PF01379"/>
    </source>
</evidence>
<dbReference type="InterPro" id="IPR022419">
    <property type="entry name" value="Porphobilin_deaminase_cofac_BS"/>
</dbReference>
<evidence type="ECO:0000256" key="2">
    <source>
        <dbReference type="ARBA" id="ARBA00004735"/>
    </source>
</evidence>
<dbReference type="Pfam" id="PF03900">
    <property type="entry name" value="Porphobil_deamC"/>
    <property type="match status" value="1"/>
</dbReference>
<dbReference type="HAMAP" id="MF_00260">
    <property type="entry name" value="Porphobil_deam"/>
    <property type="match status" value="1"/>
</dbReference>
<evidence type="ECO:0000256" key="4">
    <source>
        <dbReference type="ARBA" id="ARBA00012655"/>
    </source>
</evidence>
<dbReference type="NCBIfam" id="TIGR00212">
    <property type="entry name" value="hemC"/>
    <property type="match status" value="1"/>
</dbReference>
<dbReference type="FunFam" id="3.40.190.10:FF:000260">
    <property type="entry name" value="Porphobilinogen deaminase"/>
    <property type="match status" value="1"/>
</dbReference>
<dbReference type="Gene3D" id="3.30.160.40">
    <property type="entry name" value="Porphobilinogen deaminase, C-terminal domain"/>
    <property type="match status" value="1"/>
</dbReference>
<evidence type="ECO:0000256" key="1">
    <source>
        <dbReference type="ARBA" id="ARBA00001916"/>
    </source>
</evidence>
<keyword evidence="6" id="KW-0627">Porphyrin biosynthesis</keyword>
<dbReference type="SUPFAM" id="SSF54782">
    <property type="entry name" value="Porphobilinogen deaminase (hydroxymethylbilane synthase), C-terminal domain"/>
    <property type="match status" value="1"/>
</dbReference>
<dbReference type="GO" id="GO:0005737">
    <property type="term" value="C:cytoplasm"/>
    <property type="evidence" value="ECO:0007669"/>
    <property type="project" value="TreeGrafter"/>
</dbReference>
<dbReference type="Pfam" id="PF01379">
    <property type="entry name" value="Porphobil_deam"/>
    <property type="match status" value="1"/>
</dbReference>
<dbReference type="PANTHER" id="PTHR11557">
    <property type="entry name" value="PORPHOBILINOGEN DEAMINASE"/>
    <property type="match status" value="1"/>
</dbReference>
<evidence type="ECO:0000259" key="9">
    <source>
        <dbReference type="Pfam" id="PF03900"/>
    </source>
</evidence>
<organism evidence="10 11">
    <name type="scientific">Megalurothrips usitatus</name>
    <name type="common">bean blossom thrips</name>
    <dbReference type="NCBI Taxonomy" id="439358"/>
    <lineage>
        <taxon>Eukaryota</taxon>
        <taxon>Metazoa</taxon>
        <taxon>Ecdysozoa</taxon>
        <taxon>Arthropoda</taxon>
        <taxon>Hexapoda</taxon>
        <taxon>Insecta</taxon>
        <taxon>Pterygota</taxon>
        <taxon>Neoptera</taxon>
        <taxon>Paraneoptera</taxon>
        <taxon>Thysanoptera</taxon>
        <taxon>Terebrantia</taxon>
        <taxon>Thripoidea</taxon>
        <taxon>Thripidae</taxon>
        <taxon>Megalurothrips</taxon>
    </lineage>
</organism>
<feature type="domain" description="Porphobilinogen deaminase N-terminal" evidence="8">
    <location>
        <begin position="16"/>
        <end position="226"/>
    </location>
</feature>
<dbReference type="PANTHER" id="PTHR11557:SF0">
    <property type="entry name" value="PORPHOBILINOGEN DEAMINASE"/>
    <property type="match status" value="1"/>
</dbReference>
<proteinExistence type="inferred from homology"/>
<comment type="caution">
    <text evidence="10">The sequence shown here is derived from an EMBL/GenBank/DDBJ whole genome shotgun (WGS) entry which is preliminary data.</text>
</comment>
<evidence type="ECO:0000256" key="3">
    <source>
        <dbReference type="ARBA" id="ARBA00005638"/>
    </source>
</evidence>